<keyword evidence="2" id="KW-0812">Transmembrane</keyword>
<feature type="transmembrane region" description="Helical" evidence="2">
    <location>
        <begin position="83"/>
        <end position="103"/>
    </location>
</feature>
<evidence type="ECO:0000256" key="1">
    <source>
        <dbReference type="SAM" id="MobiDB-lite"/>
    </source>
</evidence>
<evidence type="ECO:0000256" key="2">
    <source>
        <dbReference type="SAM" id="Phobius"/>
    </source>
</evidence>
<feature type="region of interest" description="Disordered" evidence="1">
    <location>
        <begin position="137"/>
        <end position="211"/>
    </location>
</feature>
<keyword evidence="2" id="KW-0472">Membrane</keyword>
<keyword evidence="2" id="KW-1133">Transmembrane helix</keyword>
<organism evidence="3 4">
    <name type="scientific">Naasia aerilata</name>
    <dbReference type="NCBI Taxonomy" id="1162966"/>
    <lineage>
        <taxon>Bacteria</taxon>
        <taxon>Bacillati</taxon>
        <taxon>Actinomycetota</taxon>
        <taxon>Actinomycetes</taxon>
        <taxon>Micrococcales</taxon>
        <taxon>Microbacteriaceae</taxon>
        <taxon>Naasia</taxon>
    </lineage>
</organism>
<dbReference type="RefSeq" id="WP_286276817.1">
    <property type="nucleotide sequence ID" value="NZ_AP027731.1"/>
</dbReference>
<accession>A0ABN6XPA3</accession>
<feature type="transmembrane region" description="Helical" evidence="2">
    <location>
        <begin position="53"/>
        <end position="71"/>
    </location>
</feature>
<sequence>MAKAEVTERARRYLVDGAARPVQGDAVAFAQEPREVQVEVLAELRARAAGDSWSAALAISALGISVFAALANTSRIIVEPWTAYGVVAVLVLVILLGPMWWVAKQQARRRRAVAWLGALEDELRMPSPPAEREIVASAPPQHQPGPVQPDLPARVSPAGVASHRAADDAGTGTMAASSDAPSEHDATDTQPGRHRSGPSRRSARRAHEIGD</sequence>
<evidence type="ECO:0000313" key="3">
    <source>
        <dbReference type="EMBL" id="BDZ46827.1"/>
    </source>
</evidence>
<protein>
    <submittedName>
        <fullName evidence="3">Uncharacterized protein</fullName>
    </submittedName>
</protein>
<proteinExistence type="predicted"/>
<gene>
    <name evidence="3" type="ORF">GCM10025866_27360</name>
</gene>
<reference evidence="4" key="1">
    <citation type="journal article" date="2019" name="Int. J. Syst. Evol. Microbiol.">
        <title>The Global Catalogue of Microorganisms (GCM) 10K type strain sequencing project: providing services to taxonomists for standard genome sequencing and annotation.</title>
        <authorList>
            <consortium name="The Broad Institute Genomics Platform"/>
            <consortium name="The Broad Institute Genome Sequencing Center for Infectious Disease"/>
            <person name="Wu L."/>
            <person name="Ma J."/>
        </authorList>
    </citation>
    <scope>NUCLEOTIDE SEQUENCE [LARGE SCALE GENOMIC DNA]</scope>
    <source>
        <strain evidence="4">NBRC 108725</strain>
    </source>
</reference>
<keyword evidence="4" id="KW-1185">Reference proteome</keyword>
<evidence type="ECO:0000313" key="4">
    <source>
        <dbReference type="Proteomes" id="UP001321498"/>
    </source>
</evidence>
<dbReference type="Proteomes" id="UP001321498">
    <property type="component" value="Chromosome"/>
</dbReference>
<name>A0ABN6XPA3_9MICO</name>
<dbReference type="EMBL" id="AP027731">
    <property type="protein sequence ID" value="BDZ46827.1"/>
    <property type="molecule type" value="Genomic_DNA"/>
</dbReference>
<feature type="compositionally biased region" description="Basic residues" evidence="1">
    <location>
        <begin position="192"/>
        <end position="204"/>
    </location>
</feature>